<keyword evidence="7" id="KW-0175">Coiled coil</keyword>
<keyword evidence="8" id="KW-0812">Transmembrane</keyword>
<proteinExistence type="inferred from homology"/>
<feature type="repeat" description="TPR" evidence="6">
    <location>
        <begin position="102"/>
        <end position="135"/>
    </location>
</feature>
<feature type="repeat" description="TPR" evidence="6">
    <location>
        <begin position="222"/>
        <end position="255"/>
    </location>
</feature>
<feature type="coiled-coil region" evidence="7">
    <location>
        <begin position="385"/>
        <end position="474"/>
    </location>
</feature>
<protein>
    <submittedName>
        <fullName evidence="9">Tetratricopeptide repeat protein</fullName>
    </submittedName>
</protein>
<comment type="caution">
    <text evidence="9">The sequence shown here is derived from an EMBL/GenBank/DDBJ whole genome shotgun (WGS) entry which is preliminary data.</text>
</comment>
<evidence type="ECO:0000256" key="2">
    <source>
        <dbReference type="ARBA" id="ARBA00022490"/>
    </source>
</evidence>
<dbReference type="SMART" id="SM00028">
    <property type="entry name" value="TPR"/>
    <property type="match status" value="4"/>
</dbReference>
<reference evidence="9 10" key="1">
    <citation type="submission" date="2018-08" db="EMBL/GenBank/DDBJ databases">
        <title>A genome reference for cultivated species of the human gut microbiota.</title>
        <authorList>
            <person name="Zou Y."/>
            <person name="Xue W."/>
            <person name="Luo G."/>
        </authorList>
    </citation>
    <scope>NUCLEOTIDE SEQUENCE [LARGE SCALE GENOMIC DNA]</scope>
    <source>
        <strain evidence="9 10">AM30-4</strain>
    </source>
</reference>
<gene>
    <name evidence="9" type="ORF">DW782_17660</name>
</gene>
<keyword evidence="8" id="KW-1133">Transmembrane helix</keyword>
<dbReference type="PROSITE" id="PS51257">
    <property type="entry name" value="PROKAR_LIPOPROTEIN"/>
    <property type="match status" value="1"/>
</dbReference>
<dbReference type="PROSITE" id="PS50005">
    <property type="entry name" value="TPR"/>
    <property type="match status" value="2"/>
</dbReference>
<dbReference type="Pfam" id="PF00515">
    <property type="entry name" value="TPR_1"/>
    <property type="match status" value="1"/>
</dbReference>
<evidence type="ECO:0000256" key="5">
    <source>
        <dbReference type="ARBA" id="ARBA00038253"/>
    </source>
</evidence>
<evidence type="ECO:0000256" key="6">
    <source>
        <dbReference type="PROSITE-ProRule" id="PRU00339"/>
    </source>
</evidence>
<evidence type="ECO:0000256" key="8">
    <source>
        <dbReference type="SAM" id="Phobius"/>
    </source>
</evidence>
<organism evidence="9 10">
    <name type="scientific">Parabacteroides distasonis</name>
    <dbReference type="NCBI Taxonomy" id="823"/>
    <lineage>
        <taxon>Bacteria</taxon>
        <taxon>Pseudomonadati</taxon>
        <taxon>Bacteroidota</taxon>
        <taxon>Bacteroidia</taxon>
        <taxon>Bacteroidales</taxon>
        <taxon>Tannerellaceae</taxon>
        <taxon>Parabacteroides</taxon>
    </lineage>
</organism>
<dbReference type="InterPro" id="IPR019734">
    <property type="entry name" value="TPR_rpt"/>
</dbReference>
<comment type="similarity">
    <text evidence="5">Belongs to the Rap family.</text>
</comment>
<dbReference type="GO" id="GO:0005737">
    <property type="term" value="C:cytoplasm"/>
    <property type="evidence" value="ECO:0007669"/>
    <property type="project" value="UniProtKB-SubCell"/>
</dbReference>
<dbReference type="Gene3D" id="1.25.40.10">
    <property type="entry name" value="Tetratricopeptide repeat domain"/>
    <property type="match status" value="2"/>
</dbReference>
<keyword evidence="8" id="KW-0472">Membrane</keyword>
<dbReference type="SUPFAM" id="SSF48452">
    <property type="entry name" value="TPR-like"/>
    <property type="match status" value="2"/>
</dbReference>
<dbReference type="PANTHER" id="PTHR46630">
    <property type="entry name" value="TETRATRICOPEPTIDE REPEAT PROTEIN 29"/>
    <property type="match status" value="1"/>
</dbReference>
<dbReference type="RefSeq" id="WP_008778929.1">
    <property type="nucleotide sequence ID" value="NZ_CP103148.1"/>
</dbReference>
<evidence type="ECO:0000313" key="10">
    <source>
        <dbReference type="Proteomes" id="UP000284660"/>
    </source>
</evidence>
<name>A0A3R6NVK2_PARDI</name>
<evidence type="ECO:0000256" key="4">
    <source>
        <dbReference type="ARBA" id="ARBA00022803"/>
    </source>
</evidence>
<feature type="transmembrane region" description="Helical" evidence="8">
    <location>
        <begin position="364"/>
        <end position="385"/>
    </location>
</feature>
<dbReference type="EMBL" id="QSJN01000013">
    <property type="protein sequence ID" value="RHD72000.1"/>
    <property type="molecule type" value="Genomic_DNA"/>
</dbReference>
<sequence>MKSFIYILLTSLTFLVVGCQNESEEIRLINQAERLFDAYPDSVITTLDSIPLPEEMSPRLIARWCMLYARAADKIEDEMPYTNQLEIALKYYQKKKMREEEAEIGLYLGRSYVEDKEYEKAMRTYSDALKVALAIKDYNRAGYICSYMGDLYEVDLRYILAAEKYKESGKYFHLANNTTSYVRAFVNEGRSYMSVDSNYLALASLKQAEVIMDSLNVENVKTYVYNGLGNIYNDLGDYDLAEYYILRCIELDPEEVASDYLSLVDIEKKRGNLEKAEQYLRKASDVPADNELVPITIAYYNYVIKKKQDDLKNALDFFEKYVEIEDSLINVSKSIDIYDTEQKYEHLKLHNENIGLLLKNQKNYIFILVLLFICALLVIIYLMTLRRKNRSLLKQQEEINDLNQNIYQLSVKLCGKEKKIKLQENSLHLAKEELVSYESTKKEVEDLRYRLINLREIKIQNSSLTQKIKRMSQTVWSKASQAVIDEKMWIDIEVLMVEIYPDIVKALRDADLSFSEMHLCFLTLFKLDTKAMSTLLNIIPTSVDKTRLRVRKKLHWEGKQDFYESLIHIKPV</sequence>
<evidence type="ECO:0000256" key="1">
    <source>
        <dbReference type="ARBA" id="ARBA00004496"/>
    </source>
</evidence>
<keyword evidence="3" id="KW-0677">Repeat</keyword>
<dbReference type="PANTHER" id="PTHR46630:SF1">
    <property type="entry name" value="TETRATRICOPEPTIDE REPEAT PROTEIN 29"/>
    <property type="match status" value="1"/>
</dbReference>
<evidence type="ECO:0000256" key="7">
    <source>
        <dbReference type="SAM" id="Coils"/>
    </source>
</evidence>
<evidence type="ECO:0000256" key="3">
    <source>
        <dbReference type="ARBA" id="ARBA00022737"/>
    </source>
</evidence>
<evidence type="ECO:0000313" key="9">
    <source>
        <dbReference type="EMBL" id="RHD72000.1"/>
    </source>
</evidence>
<dbReference type="AlphaFoldDB" id="A0A3R6NVK2"/>
<dbReference type="Proteomes" id="UP000284660">
    <property type="component" value="Unassembled WGS sequence"/>
</dbReference>
<accession>A0A3R6NVK2</accession>
<dbReference type="InterPro" id="IPR051476">
    <property type="entry name" value="Bac_ResReg_Asp_Phosphatase"/>
</dbReference>
<keyword evidence="4 6" id="KW-0802">TPR repeat</keyword>
<comment type="subcellular location">
    <subcellularLocation>
        <location evidence="1">Cytoplasm</location>
    </subcellularLocation>
</comment>
<keyword evidence="2" id="KW-0963">Cytoplasm</keyword>
<dbReference type="InterPro" id="IPR011990">
    <property type="entry name" value="TPR-like_helical_dom_sf"/>
</dbReference>